<name>A0A4R1R234_9FIRM</name>
<protein>
    <recommendedName>
        <fullName evidence="4">SGNH/GDSL hydrolase family protein</fullName>
    </recommendedName>
</protein>
<dbReference type="RefSeq" id="WP_031392328.1">
    <property type="nucleotide sequence ID" value="NZ_JPNB01000002.1"/>
</dbReference>
<reference evidence="2 3" key="1">
    <citation type="submission" date="2019-03" db="EMBL/GenBank/DDBJ databases">
        <title>Genomic Encyclopedia of Type Strains, Phase IV (KMG-IV): sequencing the most valuable type-strain genomes for metagenomic binning, comparative biology and taxonomic classification.</title>
        <authorList>
            <person name="Goeker M."/>
        </authorList>
    </citation>
    <scope>NUCLEOTIDE SEQUENCE [LARGE SCALE GENOMIC DNA]</scope>
    <source>
        <strain evidence="2 3">DSM 100556</strain>
    </source>
</reference>
<dbReference type="STRING" id="1469948.GCA_000732725_03711"/>
<keyword evidence="1" id="KW-0812">Transmembrane</keyword>
<accession>A0A4R1R234</accession>
<evidence type="ECO:0000256" key="1">
    <source>
        <dbReference type="SAM" id="Phobius"/>
    </source>
</evidence>
<dbReference type="EMBL" id="SLUO01000004">
    <property type="protein sequence ID" value="TCL59414.1"/>
    <property type="molecule type" value="Genomic_DNA"/>
</dbReference>
<dbReference type="OrthoDB" id="9796702at2"/>
<dbReference type="AlphaFoldDB" id="A0A4R1R234"/>
<evidence type="ECO:0000313" key="3">
    <source>
        <dbReference type="Proteomes" id="UP000295718"/>
    </source>
</evidence>
<keyword evidence="1" id="KW-0472">Membrane</keyword>
<gene>
    <name evidence="2" type="ORF">EDD76_104151</name>
</gene>
<keyword evidence="1" id="KW-1133">Transmembrane helix</keyword>
<evidence type="ECO:0008006" key="4">
    <source>
        <dbReference type="Google" id="ProtNLM"/>
    </source>
</evidence>
<organism evidence="2 3">
    <name type="scientific">Kineothrix alysoides</name>
    <dbReference type="NCBI Taxonomy" id="1469948"/>
    <lineage>
        <taxon>Bacteria</taxon>
        <taxon>Bacillati</taxon>
        <taxon>Bacillota</taxon>
        <taxon>Clostridia</taxon>
        <taxon>Lachnospirales</taxon>
        <taxon>Lachnospiraceae</taxon>
        <taxon>Kineothrix</taxon>
    </lineage>
</organism>
<proteinExistence type="predicted"/>
<sequence>MTVKQAVKSAIFIIIFIYILLTVTYIIRTNGDVKDRFTGFYAEPKGTIDMVMIGSSPVYPYYATPQMWGEYGVTAYPISSNLQRPVAGVYMVDEVRKTQSPSLYVFEMRMYTASETDLTNNMAYTRGVTDNMKYSWNRIKTINAMVEETSERYTYYFDIFKYHSNWKTMVLPKQLACFRYEFLDGQKGYVMTDEVGPCEAVDTSAITGKTQMPGEQEKHLYELLDYLKEEKLQALFILSPTVMEEEKQMMYNYMTDIIESYGYEFLNMNDYYEEIGLDFTSDFSDYGGHTNALGAKKCTSFLTDYITSNYSLKDKRGDERYSKWDAAYEQWKSSYEEAAQTITERIANGDFAEVTAEE</sequence>
<comment type="caution">
    <text evidence="2">The sequence shown here is derived from an EMBL/GenBank/DDBJ whole genome shotgun (WGS) entry which is preliminary data.</text>
</comment>
<dbReference type="Proteomes" id="UP000295718">
    <property type="component" value="Unassembled WGS sequence"/>
</dbReference>
<feature type="transmembrane region" description="Helical" evidence="1">
    <location>
        <begin position="6"/>
        <end position="27"/>
    </location>
</feature>
<keyword evidence="3" id="KW-1185">Reference proteome</keyword>
<evidence type="ECO:0000313" key="2">
    <source>
        <dbReference type="EMBL" id="TCL59414.1"/>
    </source>
</evidence>